<sequence>MNTLCYTMLEDGIGMTEPYFIMLYWCELAGKHRSTEYVTTPGR</sequence>
<organism evidence="1 2">
    <name type="scientific">Paenibacillus wenxiniae</name>
    <dbReference type="NCBI Taxonomy" id="1636843"/>
    <lineage>
        <taxon>Bacteria</taxon>
        <taxon>Bacillati</taxon>
        <taxon>Bacillota</taxon>
        <taxon>Bacilli</taxon>
        <taxon>Bacillales</taxon>
        <taxon>Paenibacillaceae</taxon>
        <taxon>Paenibacillus</taxon>
    </lineage>
</organism>
<dbReference type="Proteomes" id="UP001597233">
    <property type="component" value="Unassembled WGS sequence"/>
</dbReference>
<gene>
    <name evidence="1" type="ORF">ACFSC9_05890</name>
</gene>
<evidence type="ECO:0000313" key="2">
    <source>
        <dbReference type="Proteomes" id="UP001597233"/>
    </source>
</evidence>
<keyword evidence="2" id="KW-1185">Reference proteome</keyword>
<reference evidence="2" key="1">
    <citation type="journal article" date="2019" name="Int. J. Syst. Evol. Microbiol.">
        <title>The Global Catalogue of Microorganisms (GCM) 10K type strain sequencing project: providing services to taxonomists for standard genome sequencing and annotation.</title>
        <authorList>
            <consortium name="The Broad Institute Genomics Platform"/>
            <consortium name="The Broad Institute Genome Sequencing Center for Infectious Disease"/>
            <person name="Wu L."/>
            <person name="Ma J."/>
        </authorList>
    </citation>
    <scope>NUCLEOTIDE SEQUENCE [LARGE SCALE GENOMIC DNA]</scope>
    <source>
        <strain evidence="2">CCUG 54950</strain>
    </source>
</reference>
<dbReference type="RefSeq" id="WP_347325914.1">
    <property type="nucleotide sequence ID" value="NZ_JBCGUH010000008.1"/>
</dbReference>
<proteinExistence type="predicted"/>
<dbReference type="EMBL" id="JBHUEH010000011">
    <property type="protein sequence ID" value="MFD1885053.1"/>
    <property type="molecule type" value="Genomic_DNA"/>
</dbReference>
<protein>
    <submittedName>
        <fullName evidence="1">Uncharacterized protein</fullName>
    </submittedName>
</protein>
<name>A0ABW4RH93_9BACL</name>
<evidence type="ECO:0000313" key="1">
    <source>
        <dbReference type="EMBL" id="MFD1885053.1"/>
    </source>
</evidence>
<accession>A0ABW4RH93</accession>
<comment type="caution">
    <text evidence="1">The sequence shown here is derived from an EMBL/GenBank/DDBJ whole genome shotgun (WGS) entry which is preliminary data.</text>
</comment>